<accession>A0A9Q0HDX6</accession>
<name>A0A9Q0HDX6_9MAGN</name>
<evidence type="ECO:0000313" key="2">
    <source>
        <dbReference type="EMBL" id="KAJ4964528.1"/>
    </source>
</evidence>
<sequence>MEIHKSKKGFLILLSAFLFVCNLSAWMINAQVSIPARFDGFMYKNRLPHADMIMIEAFLDPVCPDSRDSWPPLKRALDHYGSRLSLIVHPFPLPYHDNAFVSSRALHIVNKLNTSATYYLLEKFFKHQEKFYNQQTLQMSRASVVDHIVRFVSKAFGDDSSSAVASGFNDRNTDLATRVSFKYGCSRGVAGTPSFFVNGFPLPDTNSTLDYNGWRSIIDPLITAQRQPGVETPRFFL</sequence>
<dbReference type="InterPro" id="IPR036249">
    <property type="entry name" value="Thioredoxin-like_sf"/>
</dbReference>
<dbReference type="InterPro" id="IPR012336">
    <property type="entry name" value="Thioredoxin-like_fold"/>
</dbReference>
<dbReference type="PANTHER" id="PTHR33875">
    <property type="entry name" value="OS09G0542200 PROTEIN"/>
    <property type="match status" value="1"/>
</dbReference>
<dbReference type="Pfam" id="PF13462">
    <property type="entry name" value="Thioredoxin_4"/>
    <property type="match status" value="1"/>
</dbReference>
<reference evidence="2" key="1">
    <citation type="journal article" date="2023" name="Plant J.">
        <title>The genome of the king protea, Protea cynaroides.</title>
        <authorList>
            <person name="Chang J."/>
            <person name="Duong T.A."/>
            <person name="Schoeman C."/>
            <person name="Ma X."/>
            <person name="Roodt D."/>
            <person name="Barker N."/>
            <person name="Li Z."/>
            <person name="Van de Peer Y."/>
            <person name="Mizrachi E."/>
        </authorList>
    </citation>
    <scope>NUCLEOTIDE SEQUENCE</scope>
    <source>
        <tissue evidence="2">Young leaves</tissue>
    </source>
</reference>
<comment type="caution">
    <text evidence="2">The sequence shown here is derived from an EMBL/GenBank/DDBJ whole genome shotgun (WGS) entry which is preliminary data.</text>
</comment>
<protein>
    <recommendedName>
        <fullName evidence="1">Thioredoxin-like fold domain-containing protein</fullName>
    </recommendedName>
</protein>
<dbReference type="Gene3D" id="3.40.30.10">
    <property type="entry name" value="Glutaredoxin"/>
    <property type="match status" value="1"/>
</dbReference>
<gene>
    <name evidence="2" type="ORF">NE237_016377</name>
</gene>
<dbReference type="SUPFAM" id="SSF52833">
    <property type="entry name" value="Thioredoxin-like"/>
    <property type="match status" value="1"/>
</dbReference>
<dbReference type="CDD" id="cd02972">
    <property type="entry name" value="DsbA_family"/>
    <property type="match status" value="1"/>
</dbReference>
<dbReference type="EMBL" id="JAMYWD010000007">
    <property type="protein sequence ID" value="KAJ4964528.1"/>
    <property type="molecule type" value="Genomic_DNA"/>
</dbReference>
<evidence type="ECO:0000313" key="3">
    <source>
        <dbReference type="Proteomes" id="UP001141806"/>
    </source>
</evidence>
<dbReference type="PANTHER" id="PTHR33875:SF2">
    <property type="entry name" value="ACR183CP"/>
    <property type="match status" value="1"/>
</dbReference>
<keyword evidence="3" id="KW-1185">Reference proteome</keyword>
<dbReference type="Proteomes" id="UP001141806">
    <property type="component" value="Unassembled WGS sequence"/>
</dbReference>
<feature type="domain" description="Thioredoxin-like fold" evidence="1">
    <location>
        <begin position="55"/>
        <end position="219"/>
    </location>
</feature>
<evidence type="ECO:0000259" key="1">
    <source>
        <dbReference type="Pfam" id="PF13462"/>
    </source>
</evidence>
<proteinExistence type="predicted"/>
<dbReference type="AlphaFoldDB" id="A0A9Q0HDX6"/>
<organism evidence="2 3">
    <name type="scientific">Protea cynaroides</name>
    <dbReference type="NCBI Taxonomy" id="273540"/>
    <lineage>
        <taxon>Eukaryota</taxon>
        <taxon>Viridiplantae</taxon>
        <taxon>Streptophyta</taxon>
        <taxon>Embryophyta</taxon>
        <taxon>Tracheophyta</taxon>
        <taxon>Spermatophyta</taxon>
        <taxon>Magnoliopsida</taxon>
        <taxon>Proteales</taxon>
        <taxon>Proteaceae</taxon>
        <taxon>Protea</taxon>
    </lineage>
</organism>
<dbReference type="OrthoDB" id="37297at2759"/>